<dbReference type="AlphaFoldDB" id="A0AAD7I5D3"/>
<sequence length="77" mass="7885">MPLPTARGDAAGDAAWSKYPPDVSLAKAEVPPLSTPRLCLCLGTQRTTITIPPLPAPTTNSSSNSAHPSLPCAPPPL</sequence>
<accession>A0AAD7I5D3</accession>
<keyword evidence="3" id="KW-1185">Reference proteome</keyword>
<feature type="region of interest" description="Disordered" evidence="1">
    <location>
        <begin position="52"/>
        <end position="77"/>
    </location>
</feature>
<dbReference type="Proteomes" id="UP001215598">
    <property type="component" value="Unassembled WGS sequence"/>
</dbReference>
<name>A0AAD7I5D3_9AGAR</name>
<comment type="caution">
    <text evidence="2">The sequence shown here is derived from an EMBL/GenBank/DDBJ whole genome shotgun (WGS) entry which is preliminary data.</text>
</comment>
<organism evidence="2 3">
    <name type="scientific">Mycena metata</name>
    <dbReference type="NCBI Taxonomy" id="1033252"/>
    <lineage>
        <taxon>Eukaryota</taxon>
        <taxon>Fungi</taxon>
        <taxon>Dikarya</taxon>
        <taxon>Basidiomycota</taxon>
        <taxon>Agaricomycotina</taxon>
        <taxon>Agaricomycetes</taxon>
        <taxon>Agaricomycetidae</taxon>
        <taxon>Agaricales</taxon>
        <taxon>Marasmiineae</taxon>
        <taxon>Mycenaceae</taxon>
        <taxon>Mycena</taxon>
    </lineage>
</organism>
<evidence type="ECO:0000256" key="1">
    <source>
        <dbReference type="SAM" id="MobiDB-lite"/>
    </source>
</evidence>
<evidence type="ECO:0000313" key="3">
    <source>
        <dbReference type="Proteomes" id="UP001215598"/>
    </source>
</evidence>
<proteinExistence type="predicted"/>
<dbReference type="EMBL" id="JARKIB010000126">
    <property type="protein sequence ID" value="KAJ7735487.1"/>
    <property type="molecule type" value="Genomic_DNA"/>
</dbReference>
<evidence type="ECO:0000313" key="2">
    <source>
        <dbReference type="EMBL" id="KAJ7735487.1"/>
    </source>
</evidence>
<gene>
    <name evidence="2" type="ORF">B0H16DRAFT_1731289</name>
</gene>
<protein>
    <submittedName>
        <fullName evidence="2">Uncharacterized protein</fullName>
    </submittedName>
</protein>
<reference evidence="2" key="1">
    <citation type="submission" date="2023-03" db="EMBL/GenBank/DDBJ databases">
        <title>Massive genome expansion in bonnet fungi (Mycena s.s.) driven by repeated elements and novel gene families across ecological guilds.</title>
        <authorList>
            <consortium name="Lawrence Berkeley National Laboratory"/>
            <person name="Harder C.B."/>
            <person name="Miyauchi S."/>
            <person name="Viragh M."/>
            <person name="Kuo A."/>
            <person name="Thoen E."/>
            <person name="Andreopoulos B."/>
            <person name="Lu D."/>
            <person name="Skrede I."/>
            <person name="Drula E."/>
            <person name="Henrissat B."/>
            <person name="Morin E."/>
            <person name="Kohler A."/>
            <person name="Barry K."/>
            <person name="LaButti K."/>
            <person name="Morin E."/>
            <person name="Salamov A."/>
            <person name="Lipzen A."/>
            <person name="Mereny Z."/>
            <person name="Hegedus B."/>
            <person name="Baldrian P."/>
            <person name="Stursova M."/>
            <person name="Weitz H."/>
            <person name="Taylor A."/>
            <person name="Grigoriev I.V."/>
            <person name="Nagy L.G."/>
            <person name="Martin F."/>
            <person name="Kauserud H."/>
        </authorList>
    </citation>
    <scope>NUCLEOTIDE SEQUENCE</scope>
    <source>
        <strain evidence="2">CBHHK182m</strain>
    </source>
</reference>